<dbReference type="AlphaFoldDB" id="A0A401G2E2"/>
<protein>
    <submittedName>
        <fullName evidence="1">Uncharacterized protein</fullName>
    </submittedName>
</protein>
<dbReference type="RefSeq" id="WP_124330413.1">
    <property type="nucleotide sequence ID" value="NZ_BEXT01000001.1"/>
</dbReference>
<dbReference type="EMBL" id="BEXT01000001">
    <property type="protein sequence ID" value="GBC63331.1"/>
    <property type="molecule type" value="Genomic_DNA"/>
</dbReference>
<organism evidence="1 2">
    <name type="scientific">Desulfonema ishimotonii</name>
    <dbReference type="NCBI Taxonomy" id="45657"/>
    <lineage>
        <taxon>Bacteria</taxon>
        <taxon>Pseudomonadati</taxon>
        <taxon>Thermodesulfobacteriota</taxon>
        <taxon>Desulfobacteria</taxon>
        <taxon>Desulfobacterales</taxon>
        <taxon>Desulfococcaceae</taxon>
        <taxon>Desulfonema</taxon>
    </lineage>
</organism>
<reference evidence="2" key="1">
    <citation type="submission" date="2017-11" db="EMBL/GenBank/DDBJ databases">
        <authorList>
            <person name="Watanabe M."/>
            <person name="Kojima H."/>
        </authorList>
    </citation>
    <scope>NUCLEOTIDE SEQUENCE [LARGE SCALE GENOMIC DNA]</scope>
    <source>
        <strain evidence="2">Tokyo 01</strain>
    </source>
</reference>
<reference evidence="2" key="2">
    <citation type="submission" date="2019-01" db="EMBL/GenBank/DDBJ databases">
        <title>Genome sequence of Desulfonema ishimotonii strain Tokyo 01.</title>
        <authorList>
            <person name="Fukui M."/>
        </authorList>
    </citation>
    <scope>NUCLEOTIDE SEQUENCE [LARGE SCALE GENOMIC DNA]</scope>
    <source>
        <strain evidence="2">Tokyo 01</strain>
    </source>
</reference>
<accession>A0A401G2E2</accession>
<gene>
    <name evidence="1" type="ORF">DENIS_4325</name>
</gene>
<keyword evidence="2" id="KW-1185">Reference proteome</keyword>
<comment type="caution">
    <text evidence="1">The sequence shown here is derived from an EMBL/GenBank/DDBJ whole genome shotgun (WGS) entry which is preliminary data.</text>
</comment>
<sequence length="63" mass="7238">MVTSPARENRREPLTSGICQSGSAELLRADMPHDRKLRGSRIMLWKRIQKYGIDLRTDLGDIK</sequence>
<evidence type="ECO:0000313" key="2">
    <source>
        <dbReference type="Proteomes" id="UP000288096"/>
    </source>
</evidence>
<evidence type="ECO:0000313" key="1">
    <source>
        <dbReference type="EMBL" id="GBC63331.1"/>
    </source>
</evidence>
<name>A0A401G2E2_9BACT</name>
<dbReference type="Proteomes" id="UP000288096">
    <property type="component" value="Unassembled WGS sequence"/>
</dbReference>
<proteinExistence type="predicted"/>